<evidence type="ECO:0000313" key="2">
    <source>
        <dbReference type="Proteomes" id="UP000789342"/>
    </source>
</evidence>
<dbReference type="AlphaFoldDB" id="A0A9N9CKR5"/>
<reference evidence="1" key="1">
    <citation type="submission" date="2021-06" db="EMBL/GenBank/DDBJ databases">
        <authorList>
            <person name="Kallberg Y."/>
            <person name="Tangrot J."/>
            <person name="Rosling A."/>
        </authorList>
    </citation>
    <scope>NUCLEOTIDE SEQUENCE</scope>
    <source>
        <strain evidence="1">CL551</strain>
    </source>
</reference>
<sequence>IKVWLPENRDISCTIIGKFTQGGKIDEKRLTHRLVIDEGELDFLIKDCTDAGTFAGREKCPLEFILTYYEGHQPQYTHLRASMLAYAHINLLEMLQRFDPNEVVRIATDSIYVRKEALYKIENTPAFFKQVEVKFCFGEWFYRPDSYALSHQPEEQEIQEIQPGQWYSIAPTIYDLITRCRKSYLNGGGESGKTTRAIRIFKDINMIIFTHTNALAKDFREKRNVKAQTWHSFFRWNGVGEWTPERMEEKKFLRVVIWDEVICCGDDAQSPPFFGEMPHNWLKEHADYYEEVLTDYRAKCPKLRKLKKAMRRKNNRIQSKLFREILPTIEKWECLEKEWTPSDRILSAHRLSRRIASQKCFELHHIKYPDTPVPLIYRLRDGRKQNCLIQIPVWVIDEHLAWDNLIYLAVGRVEYLSQLIRVEGPPLPPEIKKAKNKKAIKCLLRSFISGKLVGYMDQDKKKGREFDLSVDYILTLKDLQKDKCALCLLRWNGVGMMHIIKINGQLIELITK</sequence>
<name>A0A9N9CKR5_9GLOM</name>
<protein>
    <submittedName>
        <fullName evidence="1">5946_t:CDS:1</fullName>
    </submittedName>
</protein>
<dbReference type="EMBL" id="CAJVPV010006448">
    <property type="protein sequence ID" value="CAG8605323.1"/>
    <property type="molecule type" value="Genomic_DNA"/>
</dbReference>
<dbReference type="Gene3D" id="3.40.50.300">
    <property type="entry name" value="P-loop containing nucleotide triphosphate hydrolases"/>
    <property type="match status" value="1"/>
</dbReference>
<proteinExistence type="predicted"/>
<dbReference type="InterPro" id="IPR027417">
    <property type="entry name" value="P-loop_NTPase"/>
</dbReference>
<keyword evidence="2" id="KW-1185">Reference proteome</keyword>
<organism evidence="1 2">
    <name type="scientific">Acaulospora morrowiae</name>
    <dbReference type="NCBI Taxonomy" id="94023"/>
    <lineage>
        <taxon>Eukaryota</taxon>
        <taxon>Fungi</taxon>
        <taxon>Fungi incertae sedis</taxon>
        <taxon>Mucoromycota</taxon>
        <taxon>Glomeromycotina</taxon>
        <taxon>Glomeromycetes</taxon>
        <taxon>Diversisporales</taxon>
        <taxon>Acaulosporaceae</taxon>
        <taxon>Acaulospora</taxon>
    </lineage>
</organism>
<feature type="non-terminal residue" evidence="1">
    <location>
        <position position="512"/>
    </location>
</feature>
<dbReference type="Proteomes" id="UP000789342">
    <property type="component" value="Unassembled WGS sequence"/>
</dbReference>
<comment type="caution">
    <text evidence="1">The sequence shown here is derived from an EMBL/GenBank/DDBJ whole genome shotgun (WGS) entry which is preliminary data.</text>
</comment>
<accession>A0A9N9CKR5</accession>
<evidence type="ECO:0000313" key="1">
    <source>
        <dbReference type="EMBL" id="CAG8605323.1"/>
    </source>
</evidence>
<dbReference type="OrthoDB" id="2415303at2759"/>
<dbReference type="SUPFAM" id="SSF52540">
    <property type="entry name" value="P-loop containing nucleoside triphosphate hydrolases"/>
    <property type="match status" value="1"/>
</dbReference>
<gene>
    <name evidence="1" type="ORF">AMORRO_LOCUS7966</name>
</gene>